<dbReference type="EMBL" id="ALJD01000003">
    <property type="protein sequence ID" value="EJN60229.1"/>
    <property type="molecule type" value="Genomic_DNA"/>
</dbReference>
<protein>
    <submittedName>
        <fullName evidence="3">Oxidoreductase domain protein</fullName>
    </submittedName>
</protein>
<dbReference type="InterPro" id="IPR055170">
    <property type="entry name" value="GFO_IDH_MocA-like_dom"/>
</dbReference>
<accession>J3JGL1</accession>
<dbReference type="Gene3D" id="3.40.50.720">
    <property type="entry name" value="NAD(P)-binding Rossmann-like Domain"/>
    <property type="match status" value="1"/>
</dbReference>
<dbReference type="RefSeq" id="WP_009365945.1">
    <property type="nucleotide sequence ID" value="NZ_ALJD01000003.1"/>
</dbReference>
<dbReference type="PANTHER" id="PTHR43377:SF1">
    <property type="entry name" value="BILIVERDIN REDUCTASE A"/>
    <property type="match status" value="1"/>
</dbReference>
<dbReference type="InterPro" id="IPR000683">
    <property type="entry name" value="Gfo/Idh/MocA-like_OxRdtase_N"/>
</dbReference>
<dbReference type="GO" id="GO:0000166">
    <property type="term" value="F:nucleotide binding"/>
    <property type="evidence" value="ECO:0007669"/>
    <property type="project" value="InterPro"/>
</dbReference>
<comment type="caution">
    <text evidence="3">The sequence shown here is derived from an EMBL/GenBank/DDBJ whole genome shotgun (WGS) entry which is preliminary data.</text>
</comment>
<dbReference type="OrthoDB" id="25239at2157"/>
<evidence type="ECO:0000313" key="3">
    <source>
        <dbReference type="EMBL" id="EJN60229.1"/>
    </source>
</evidence>
<evidence type="ECO:0000259" key="1">
    <source>
        <dbReference type="Pfam" id="PF01408"/>
    </source>
</evidence>
<proteinExistence type="predicted"/>
<dbReference type="InterPro" id="IPR051450">
    <property type="entry name" value="Gfo/Idh/MocA_Oxidoreductases"/>
</dbReference>
<name>J3JGL1_9EURY</name>
<gene>
    <name evidence="3" type="ORF">HSB1_08320</name>
</gene>
<dbReference type="SUPFAM" id="SSF51735">
    <property type="entry name" value="NAD(P)-binding Rossmann-fold domains"/>
    <property type="match status" value="1"/>
</dbReference>
<organism evidence="3 4">
    <name type="scientific">Halogranum salarium B-1</name>
    <dbReference type="NCBI Taxonomy" id="1210908"/>
    <lineage>
        <taxon>Archaea</taxon>
        <taxon>Methanobacteriati</taxon>
        <taxon>Methanobacteriota</taxon>
        <taxon>Stenosarchaea group</taxon>
        <taxon>Halobacteria</taxon>
        <taxon>Halobacteriales</taxon>
        <taxon>Haloferacaceae</taxon>
    </lineage>
</organism>
<dbReference type="InterPro" id="IPR036291">
    <property type="entry name" value="NAD(P)-bd_dom_sf"/>
</dbReference>
<reference evidence="3 4" key="1">
    <citation type="journal article" date="2012" name="J. Bacteriol.">
        <title>Draft Genome Sequence of the Extremely Halophilic Archaeon Halogranum salarium B-1T.</title>
        <authorList>
            <person name="Kim K.K."/>
            <person name="Lee K.C."/>
            <person name="Lee J.S."/>
        </authorList>
    </citation>
    <scope>NUCLEOTIDE SEQUENCE [LARGE SCALE GENOMIC DNA]</scope>
    <source>
        <strain evidence="3 4">B-1</strain>
    </source>
</reference>
<sequence length="337" mass="36708">MLRVAGIGVGDLGRLELRLLAELDDVEVVAGADPSHDARAAFAHELGVPTYENYEEMLHEEHVDAACIVTPHTLHYEQAKACLEHGVHVHLEKPMVTSVDHAQHLIDLADDRDLVLAVGYQRHLDPRFAEIRRLVDDGRIGEVHMATCYLEQEWIRWTQHQWRSNPDLSGGGQLYDSGSHLLDALLWSTRSTPVSVAATVDNRGHDVDVNSALAATLERDDGEGHITASIGVSGAGQSSPAPGEMLTLLGTDGTISFDGETIRVIEDGMTYTATPDDPGFDDITRRKLQNFVDAIRGDVELEIPAEDALKVTALTEAAYDAAENGQTVDVGELLDRS</sequence>
<dbReference type="eggNOG" id="arCOG01622">
    <property type="taxonomic scope" value="Archaea"/>
</dbReference>
<feature type="domain" description="GFO/IDH/MocA-like oxidoreductase" evidence="2">
    <location>
        <begin position="128"/>
        <end position="255"/>
    </location>
</feature>
<dbReference type="Gene3D" id="3.30.360.10">
    <property type="entry name" value="Dihydrodipicolinate Reductase, domain 2"/>
    <property type="match status" value="1"/>
</dbReference>
<dbReference type="PATRIC" id="fig|1210908.3.peg.788"/>
<dbReference type="AlphaFoldDB" id="J3JGL1"/>
<dbReference type="Pfam" id="PF01408">
    <property type="entry name" value="GFO_IDH_MocA"/>
    <property type="match status" value="1"/>
</dbReference>
<evidence type="ECO:0000313" key="4">
    <source>
        <dbReference type="Proteomes" id="UP000007813"/>
    </source>
</evidence>
<dbReference type="SUPFAM" id="SSF55347">
    <property type="entry name" value="Glyceraldehyde-3-phosphate dehydrogenase-like, C-terminal domain"/>
    <property type="match status" value="1"/>
</dbReference>
<evidence type="ECO:0000259" key="2">
    <source>
        <dbReference type="Pfam" id="PF22725"/>
    </source>
</evidence>
<dbReference type="Proteomes" id="UP000007813">
    <property type="component" value="Unassembled WGS sequence"/>
</dbReference>
<dbReference type="Pfam" id="PF22725">
    <property type="entry name" value="GFO_IDH_MocA_C3"/>
    <property type="match status" value="1"/>
</dbReference>
<feature type="domain" description="Gfo/Idh/MocA-like oxidoreductase N-terminal" evidence="1">
    <location>
        <begin position="2"/>
        <end position="120"/>
    </location>
</feature>
<dbReference type="PANTHER" id="PTHR43377">
    <property type="entry name" value="BILIVERDIN REDUCTASE A"/>
    <property type="match status" value="1"/>
</dbReference>